<dbReference type="PANTHER" id="PTHR30349">
    <property type="entry name" value="PHAGE INTEGRASE-RELATED"/>
    <property type="match status" value="1"/>
</dbReference>
<dbReference type="Gene3D" id="1.10.443.10">
    <property type="entry name" value="Intergrase catalytic core"/>
    <property type="match status" value="1"/>
</dbReference>
<dbReference type="GO" id="GO:0006310">
    <property type="term" value="P:DNA recombination"/>
    <property type="evidence" value="ECO:0007669"/>
    <property type="project" value="UniProtKB-KW"/>
</dbReference>
<reference evidence="8 9" key="1">
    <citation type="submission" date="2019-08" db="EMBL/GenBank/DDBJ databases">
        <authorList>
            <person name="Seo Y.L."/>
        </authorList>
    </citation>
    <scope>NUCLEOTIDE SEQUENCE [LARGE SCALE GENOMIC DNA]</scope>
    <source>
        <strain evidence="8 9">MaA-C15</strain>
    </source>
</reference>
<dbReference type="InterPro" id="IPR011010">
    <property type="entry name" value="DNA_brk_join_enz"/>
</dbReference>
<name>A0A5D4H4B8_9HYPH</name>
<dbReference type="Pfam" id="PF02899">
    <property type="entry name" value="Phage_int_SAM_1"/>
    <property type="match status" value="1"/>
</dbReference>
<dbReference type="GO" id="GO:0003677">
    <property type="term" value="F:DNA binding"/>
    <property type="evidence" value="ECO:0007669"/>
    <property type="project" value="UniProtKB-UniRule"/>
</dbReference>
<accession>A0A5D4H4B8</accession>
<evidence type="ECO:0000259" key="6">
    <source>
        <dbReference type="PROSITE" id="PS51898"/>
    </source>
</evidence>
<evidence type="ECO:0000256" key="1">
    <source>
        <dbReference type="ARBA" id="ARBA00008857"/>
    </source>
</evidence>
<dbReference type="InterPro" id="IPR044068">
    <property type="entry name" value="CB"/>
</dbReference>
<dbReference type="InterPro" id="IPR013762">
    <property type="entry name" value="Integrase-like_cat_sf"/>
</dbReference>
<evidence type="ECO:0000259" key="7">
    <source>
        <dbReference type="PROSITE" id="PS51900"/>
    </source>
</evidence>
<dbReference type="PROSITE" id="PS51900">
    <property type="entry name" value="CB"/>
    <property type="match status" value="1"/>
</dbReference>
<evidence type="ECO:0000313" key="8">
    <source>
        <dbReference type="EMBL" id="TYR34879.1"/>
    </source>
</evidence>
<evidence type="ECO:0000256" key="5">
    <source>
        <dbReference type="PROSITE-ProRule" id="PRU01248"/>
    </source>
</evidence>
<dbReference type="InterPro" id="IPR050090">
    <property type="entry name" value="Tyrosine_recombinase_XerCD"/>
</dbReference>
<comment type="caution">
    <text evidence="8">The sequence shown here is derived from an EMBL/GenBank/DDBJ whole genome shotgun (WGS) entry which is preliminary data.</text>
</comment>
<evidence type="ECO:0000256" key="4">
    <source>
        <dbReference type="ARBA" id="ARBA00023172"/>
    </source>
</evidence>
<evidence type="ECO:0000313" key="9">
    <source>
        <dbReference type="Proteomes" id="UP000323258"/>
    </source>
</evidence>
<comment type="similarity">
    <text evidence="1">Belongs to the 'phage' integrase family.</text>
</comment>
<dbReference type="InterPro" id="IPR004107">
    <property type="entry name" value="Integrase_SAM-like_N"/>
</dbReference>
<dbReference type="SUPFAM" id="SSF56349">
    <property type="entry name" value="DNA breaking-rejoining enzymes"/>
    <property type="match status" value="1"/>
</dbReference>
<reference evidence="8 9" key="2">
    <citation type="submission" date="2019-09" db="EMBL/GenBank/DDBJ databases">
        <title>Mesorhizobium sp. MaA-C15 isolated from Microcystis aeruginosa.</title>
        <authorList>
            <person name="Jeong S.E."/>
            <person name="Jin H.M."/>
            <person name="Jeon C.O."/>
        </authorList>
    </citation>
    <scope>NUCLEOTIDE SEQUENCE [LARGE SCALE GENOMIC DNA]</scope>
    <source>
        <strain evidence="8 9">MaA-C15</strain>
    </source>
</reference>
<evidence type="ECO:0000256" key="3">
    <source>
        <dbReference type="ARBA" id="ARBA00023125"/>
    </source>
</evidence>
<keyword evidence="2" id="KW-0229">DNA integration</keyword>
<dbReference type="GO" id="GO:0015074">
    <property type="term" value="P:DNA integration"/>
    <property type="evidence" value="ECO:0007669"/>
    <property type="project" value="UniProtKB-KW"/>
</dbReference>
<keyword evidence="3 5" id="KW-0238">DNA-binding</keyword>
<dbReference type="PANTHER" id="PTHR30349:SF41">
    <property type="entry name" value="INTEGRASE_RECOMBINASE PROTEIN MJ0367-RELATED"/>
    <property type="match status" value="1"/>
</dbReference>
<dbReference type="InterPro" id="IPR010998">
    <property type="entry name" value="Integrase_recombinase_N"/>
</dbReference>
<organism evidence="8 9">
    <name type="scientific">Neoaquamicrobium microcysteis</name>
    <dbReference type="NCBI Taxonomy" id="2682781"/>
    <lineage>
        <taxon>Bacteria</taxon>
        <taxon>Pseudomonadati</taxon>
        <taxon>Pseudomonadota</taxon>
        <taxon>Alphaproteobacteria</taxon>
        <taxon>Hyphomicrobiales</taxon>
        <taxon>Phyllobacteriaceae</taxon>
        <taxon>Neoaquamicrobium</taxon>
    </lineage>
</organism>
<proteinExistence type="inferred from homology"/>
<sequence>METTPASIRFVPSLIAKEPAAARHFVEFFSATIRNPNTRLAYYQSAIRFLTWAEGFGVRTLSSVEPVHVAAWVELNLQSHAIATVKQRLAGLKMLFDWLVVRRVINVNPAQSVRSPRQTIGKGKAPVLDPSEARRLIAAIDVSTDIGLRDRALIGTMLYTFGRIGAVLMMRVRDVYPQNRRLWVRLHEKGGKLHDMPCHHELEEWLSEYIERCSLLPDPHGWLFPSWDRESGSLGSNRLAHPNAFVMVKRRARAAGIETQINNHSFRATGITAYLLNGGTLEKAAKMANHASTRTTQLYDRRDDQIVLGEIEKVRF</sequence>
<keyword evidence="4" id="KW-0233">DNA recombination</keyword>
<dbReference type="PROSITE" id="PS51898">
    <property type="entry name" value="TYR_RECOMBINASE"/>
    <property type="match status" value="1"/>
</dbReference>
<dbReference type="InterPro" id="IPR002104">
    <property type="entry name" value="Integrase_catalytic"/>
</dbReference>
<dbReference type="Gene3D" id="1.10.150.130">
    <property type="match status" value="1"/>
</dbReference>
<keyword evidence="9" id="KW-1185">Reference proteome</keyword>
<dbReference type="OrthoDB" id="7830133at2"/>
<dbReference type="AlphaFoldDB" id="A0A5D4H4B8"/>
<feature type="domain" description="Core-binding (CB)" evidence="7">
    <location>
        <begin position="20"/>
        <end position="100"/>
    </location>
</feature>
<feature type="domain" description="Tyr recombinase" evidence="6">
    <location>
        <begin position="123"/>
        <end position="313"/>
    </location>
</feature>
<dbReference type="Pfam" id="PF00589">
    <property type="entry name" value="Phage_integrase"/>
    <property type="match status" value="1"/>
</dbReference>
<gene>
    <name evidence="8" type="ORF">FY036_03400</name>
</gene>
<protein>
    <submittedName>
        <fullName evidence="8">Tyrosine-type recombinase/integrase</fullName>
    </submittedName>
</protein>
<dbReference type="EMBL" id="VSZS01000054">
    <property type="protein sequence ID" value="TYR34879.1"/>
    <property type="molecule type" value="Genomic_DNA"/>
</dbReference>
<dbReference type="Proteomes" id="UP000323258">
    <property type="component" value="Unassembled WGS sequence"/>
</dbReference>
<evidence type="ECO:0000256" key="2">
    <source>
        <dbReference type="ARBA" id="ARBA00022908"/>
    </source>
</evidence>